<evidence type="ECO:0000256" key="7">
    <source>
        <dbReference type="ARBA" id="ARBA00023264"/>
    </source>
</evidence>
<proteinExistence type="predicted"/>
<keyword evidence="4" id="KW-0460">Magnesium</keyword>
<keyword evidence="5" id="KW-0443">Lipid metabolism</keyword>
<dbReference type="Gene3D" id="3.20.20.390">
    <property type="entry name" value="FMN-linked oxidoreductases"/>
    <property type="match status" value="1"/>
</dbReference>
<dbReference type="RefSeq" id="WP_212509271.1">
    <property type="nucleotide sequence ID" value="NZ_VIWY01000004.1"/>
</dbReference>
<dbReference type="InterPro" id="IPR011060">
    <property type="entry name" value="RibuloseP-bd_barrel"/>
</dbReference>
<dbReference type="InterPro" id="IPR008205">
    <property type="entry name" value="GGGP_HepGP_synthase"/>
</dbReference>
<keyword evidence="2" id="KW-0808">Transferase</keyword>
<evidence type="ECO:0000313" key="9">
    <source>
        <dbReference type="EMBL" id="ANQ31710.1"/>
    </source>
</evidence>
<dbReference type="GO" id="GO:0046872">
    <property type="term" value="F:metal ion binding"/>
    <property type="evidence" value="ECO:0007669"/>
    <property type="project" value="UniProtKB-KW"/>
</dbReference>
<evidence type="ECO:0000313" key="11">
    <source>
        <dbReference type="Proteomes" id="UP000320239"/>
    </source>
</evidence>
<sequence>MTTGEASMEATAEHDGPGAKRRDVLAHLRAHRGHVIHVVDPFKVEVAEAVQKARAVTAAGMPALLLASTDYEDFETHMPAYLNAVRAATDIPTILHFPPIPGRGFPVVPEAESMMLPALLGSDDPYYVWKSLLETYALGNGVPPAPQPLLSAALTFGRDDRSYARMGTRPVAQDEQSVLAYAQRARQFGFDMVYLYSRNEQVTTRTCELFREVLAPEQLLFASGGVRTPEQVDAYLQAGADYVIFAGALETPDWRAALDRLCSAGQLQRRALSLT</sequence>
<dbReference type="EMBL" id="VIWY01000004">
    <property type="protein sequence ID" value="TWG14691.1"/>
    <property type="molecule type" value="Genomic_DNA"/>
</dbReference>
<dbReference type="EMBL" id="KU726098">
    <property type="protein sequence ID" value="ANQ31710.1"/>
    <property type="molecule type" value="Genomic_DNA"/>
</dbReference>
<dbReference type="InterPro" id="IPR038597">
    <property type="entry name" value="GGGP/HepGP_synthase_sf"/>
</dbReference>
<keyword evidence="7" id="KW-1208">Phospholipid metabolism</keyword>
<evidence type="ECO:0000256" key="8">
    <source>
        <dbReference type="ARBA" id="ARBA00048318"/>
    </source>
</evidence>
<evidence type="ECO:0000256" key="4">
    <source>
        <dbReference type="ARBA" id="ARBA00022842"/>
    </source>
</evidence>
<dbReference type="AlphaFoldDB" id="A0A1B1ESM3"/>
<dbReference type="GO" id="GO:0008654">
    <property type="term" value="P:phospholipid biosynthetic process"/>
    <property type="evidence" value="ECO:0007669"/>
    <property type="project" value="UniProtKB-KW"/>
</dbReference>
<dbReference type="GO" id="GO:0016765">
    <property type="term" value="F:transferase activity, transferring alkyl or aryl (other than methyl) groups"/>
    <property type="evidence" value="ECO:0007669"/>
    <property type="project" value="InterPro"/>
</dbReference>
<dbReference type="SUPFAM" id="SSF51366">
    <property type="entry name" value="Ribulose-phoshate binding barrel"/>
    <property type="match status" value="1"/>
</dbReference>
<keyword evidence="6" id="KW-0594">Phospholipid biosynthesis</keyword>
<dbReference type="Proteomes" id="UP000320239">
    <property type="component" value="Unassembled WGS sequence"/>
</dbReference>
<evidence type="ECO:0000256" key="1">
    <source>
        <dbReference type="ARBA" id="ARBA00022516"/>
    </source>
</evidence>
<organism evidence="9">
    <name type="scientific">Actinoplanes teichomyceticus</name>
    <dbReference type="NCBI Taxonomy" id="1867"/>
    <lineage>
        <taxon>Bacteria</taxon>
        <taxon>Bacillati</taxon>
        <taxon>Actinomycetota</taxon>
        <taxon>Actinomycetes</taxon>
        <taxon>Micromonosporales</taxon>
        <taxon>Micromonosporaceae</taxon>
        <taxon>Actinoplanes</taxon>
    </lineage>
</organism>
<comment type="catalytic activity">
    <reaction evidence="8">
        <text>sn-glycerol 1-phosphate + all-trans-heptaprenyl diphosphate = 3-heptaprenyl-sn-glycero-1-phosphate + diphosphate</text>
        <dbReference type="Rhea" id="RHEA:33495"/>
        <dbReference type="ChEBI" id="CHEBI:33019"/>
        <dbReference type="ChEBI" id="CHEBI:57685"/>
        <dbReference type="ChEBI" id="CHEBI:58206"/>
        <dbReference type="ChEBI" id="CHEBI:64781"/>
        <dbReference type="EC" id="2.5.1.n9"/>
    </reaction>
</comment>
<keyword evidence="11" id="KW-1185">Reference proteome</keyword>
<name>A0A1B1ESM3_ACTTI</name>
<gene>
    <name evidence="9" type="primary">tchmO5</name>
    <name evidence="10" type="ORF">FHX34_104997</name>
</gene>
<evidence type="ECO:0000256" key="3">
    <source>
        <dbReference type="ARBA" id="ARBA00022723"/>
    </source>
</evidence>
<evidence type="ECO:0000313" key="10">
    <source>
        <dbReference type="EMBL" id="TWG14691.1"/>
    </source>
</evidence>
<reference evidence="10 11" key="2">
    <citation type="submission" date="2019-06" db="EMBL/GenBank/DDBJ databases">
        <title>Sequencing the genomes of 1000 actinobacteria strains.</title>
        <authorList>
            <person name="Klenk H.-P."/>
        </authorList>
    </citation>
    <scope>NUCLEOTIDE SEQUENCE [LARGE SCALE GENOMIC DNA]</scope>
    <source>
        <strain evidence="10 11">DSM 43866</strain>
    </source>
</reference>
<evidence type="ECO:0000256" key="6">
    <source>
        <dbReference type="ARBA" id="ARBA00023209"/>
    </source>
</evidence>
<evidence type="ECO:0000256" key="2">
    <source>
        <dbReference type="ARBA" id="ARBA00022679"/>
    </source>
</evidence>
<accession>A0A1B1ESM3</accession>
<keyword evidence="1" id="KW-0444">Lipid biosynthesis</keyword>
<protein>
    <submittedName>
        <fullName evidence="10">Heptaprenylglyceryl phosphate synthase</fullName>
    </submittedName>
    <submittedName>
        <fullName evidence="9">Prenylsynthetase</fullName>
    </submittedName>
</protein>
<dbReference type="Pfam" id="PF01884">
    <property type="entry name" value="PcrB"/>
    <property type="match status" value="1"/>
</dbReference>
<reference evidence="9" key="1">
    <citation type="journal article" date="2016" name="Appl. Microbiol. Biotechnol.">
        <title>A gene cluster for the biosynthesis of moenomycin family antibiotics in the genome of teicoplanin producer Actinoplanes teichomyceticus.</title>
        <authorList>
            <person name="Horbal L."/>
            <person name="Ostash B."/>
            <person name="Luzhetskyy A."/>
            <person name="Walker S."/>
            <person name="Kalinowski J."/>
            <person name="Fedorenko V."/>
        </authorList>
    </citation>
    <scope>NUCLEOTIDE SEQUENCE</scope>
    <source>
        <strain evidence="9">NRRL-B16726</strain>
    </source>
</reference>
<keyword evidence="3" id="KW-0479">Metal-binding</keyword>
<evidence type="ECO:0000256" key="5">
    <source>
        <dbReference type="ARBA" id="ARBA00023098"/>
    </source>
</evidence>